<reference evidence="2 3" key="1">
    <citation type="journal article" date="2024" name="bioRxiv">
        <title>Comparative genomics of Cryptococcus and Kwoniella reveals pathogenesis evolution and contrasting karyotype dynamics via intercentromeric recombination or chromosome fusion.</title>
        <authorList>
            <person name="Coelho M.A."/>
            <person name="David-Palma M."/>
            <person name="Shea T."/>
            <person name="Bowers K."/>
            <person name="McGinley-Smith S."/>
            <person name="Mohammad A.W."/>
            <person name="Gnirke A."/>
            <person name="Yurkov A.M."/>
            <person name="Nowrousian M."/>
            <person name="Sun S."/>
            <person name="Cuomo C.A."/>
            <person name="Heitman J."/>
        </authorList>
    </citation>
    <scope>NUCLEOTIDE SEQUENCE [LARGE SCALE GENOMIC DNA]</scope>
    <source>
        <strain evidence="2 3">CBS 13917</strain>
    </source>
</reference>
<dbReference type="AlphaFoldDB" id="A0AAW0Z462"/>
<feature type="compositionally biased region" description="Polar residues" evidence="1">
    <location>
        <begin position="1"/>
        <end position="10"/>
    </location>
</feature>
<organism evidence="2 3">
    <name type="scientific">Kwoniella newhampshirensis</name>
    <dbReference type="NCBI Taxonomy" id="1651941"/>
    <lineage>
        <taxon>Eukaryota</taxon>
        <taxon>Fungi</taxon>
        <taxon>Dikarya</taxon>
        <taxon>Basidiomycota</taxon>
        <taxon>Agaricomycotina</taxon>
        <taxon>Tremellomycetes</taxon>
        <taxon>Tremellales</taxon>
        <taxon>Cryptococcaceae</taxon>
        <taxon>Kwoniella</taxon>
    </lineage>
</organism>
<proteinExistence type="predicted"/>
<feature type="region of interest" description="Disordered" evidence="1">
    <location>
        <begin position="184"/>
        <end position="226"/>
    </location>
</feature>
<feature type="compositionally biased region" description="Basic and acidic residues" evidence="1">
    <location>
        <begin position="11"/>
        <end position="27"/>
    </location>
</feature>
<feature type="region of interest" description="Disordered" evidence="1">
    <location>
        <begin position="1"/>
        <end position="87"/>
    </location>
</feature>
<dbReference type="EMBL" id="JBCAWK010000002">
    <property type="protein sequence ID" value="KAK8865729.1"/>
    <property type="molecule type" value="Genomic_DNA"/>
</dbReference>
<dbReference type="KEGG" id="kne:92178134"/>
<keyword evidence="3" id="KW-1185">Reference proteome</keyword>
<name>A0AAW0Z462_9TREE</name>
<evidence type="ECO:0000256" key="1">
    <source>
        <dbReference type="SAM" id="MobiDB-lite"/>
    </source>
</evidence>
<dbReference type="GeneID" id="92178134"/>
<dbReference type="RefSeq" id="XP_066805208.1">
    <property type="nucleotide sequence ID" value="XM_066944007.1"/>
</dbReference>
<feature type="compositionally biased region" description="Low complexity" evidence="1">
    <location>
        <begin position="188"/>
        <end position="207"/>
    </location>
</feature>
<comment type="caution">
    <text evidence="2">The sequence shown here is derived from an EMBL/GenBank/DDBJ whole genome shotgun (WGS) entry which is preliminary data.</text>
</comment>
<accession>A0AAW0Z462</accession>
<dbReference type="Proteomes" id="UP001388673">
    <property type="component" value="Unassembled WGS sequence"/>
</dbReference>
<evidence type="ECO:0000313" key="2">
    <source>
        <dbReference type="EMBL" id="KAK8865729.1"/>
    </source>
</evidence>
<sequence>MPSSQTYTHPSRNDQRGSGSRDDRRGSLDSYTSRLSGASAYSSNAPSSIPEHEVTGSRPPLQLSTNFPRPTGGAFSYRSPVQGTQPLSGVTLASGAYSNSSGQAYSTYSVSSVNEIIGNERRDSNASQYVPSATAAAATGAGNMWSPAVGRAGEDVDETLGTLGMWGQNSGNAAGQTYATQIRPYQVSSGGQSSAASATGTSHSNTAADRHRDGRRSSHQSGGSRR</sequence>
<feature type="compositionally biased region" description="Basic residues" evidence="1">
    <location>
        <begin position="217"/>
        <end position="226"/>
    </location>
</feature>
<evidence type="ECO:0000313" key="3">
    <source>
        <dbReference type="Proteomes" id="UP001388673"/>
    </source>
</evidence>
<protein>
    <submittedName>
        <fullName evidence="2">Uncharacterized protein</fullName>
    </submittedName>
</protein>
<feature type="compositionally biased region" description="Polar residues" evidence="1">
    <location>
        <begin position="31"/>
        <end position="47"/>
    </location>
</feature>
<gene>
    <name evidence="2" type="ORF">IAR55_000875</name>
</gene>